<keyword evidence="4 6" id="KW-1133">Transmembrane helix</keyword>
<keyword evidence="5 6" id="KW-0472">Membrane</keyword>
<dbReference type="GO" id="GO:0043190">
    <property type="term" value="C:ATP-binding cassette (ABC) transporter complex"/>
    <property type="evidence" value="ECO:0007669"/>
    <property type="project" value="TreeGrafter"/>
</dbReference>
<dbReference type="PANTHER" id="PTHR33529:SF8">
    <property type="entry name" value="PERMEASE, YJGP_YJGQ FAMILY"/>
    <property type="match status" value="1"/>
</dbReference>
<dbReference type="Proteomes" id="UP000008701">
    <property type="component" value="Chromosome"/>
</dbReference>
<feature type="transmembrane region" description="Helical" evidence="6">
    <location>
        <begin position="309"/>
        <end position="330"/>
    </location>
</feature>
<evidence type="ECO:0000256" key="3">
    <source>
        <dbReference type="ARBA" id="ARBA00022692"/>
    </source>
</evidence>
<feature type="transmembrane region" description="Helical" evidence="6">
    <location>
        <begin position="278"/>
        <end position="297"/>
    </location>
</feature>
<dbReference type="OrthoDB" id="9807977at2"/>
<evidence type="ECO:0000256" key="6">
    <source>
        <dbReference type="SAM" id="Phobius"/>
    </source>
</evidence>
<keyword evidence="8" id="KW-1185">Reference proteome</keyword>
<dbReference type="GO" id="GO:0015920">
    <property type="term" value="P:lipopolysaccharide transport"/>
    <property type="evidence" value="ECO:0007669"/>
    <property type="project" value="TreeGrafter"/>
</dbReference>
<name>A1BI11_CHLPD</name>
<feature type="transmembrane region" description="Helical" evidence="6">
    <location>
        <begin position="12"/>
        <end position="33"/>
    </location>
</feature>
<dbReference type="RefSeq" id="WP_011745842.1">
    <property type="nucleotide sequence ID" value="NC_008639.1"/>
</dbReference>
<organism evidence="7 8">
    <name type="scientific">Chlorobium phaeobacteroides (strain DSM 266 / SMG 266 / 2430)</name>
    <dbReference type="NCBI Taxonomy" id="290317"/>
    <lineage>
        <taxon>Bacteria</taxon>
        <taxon>Pseudomonadati</taxon>
        <taxon>Chlorobiota</taxon>
        <taxon>Chlorobiia</taxon>
        <taxon>Chlorobiales</taxon>
        <taxon>Chlorobiaceae</taxon>
        <taxon>Chlorobium/Pelodictyon group</taxon>
        <taxon>Chlorobium</taxon>
    </lineage>
</organism>
<feature type="transmembrane region" description="Helical" evidence="6">
    <location>
        <begin position="336"/>
        <end position="354"/>
    </location>
</feature>
<keyword evidence="3 6" id="KW-0812">Transmembrane</keyword>
<dbReference type="InterPro" id="IPR005495">
    <property type="entry name" value="LptG/LptF_permease"/>
</dbReference>
<dbReference type="EMBL" id="CP000492">
    <property type="protein sequence ID" value="ABL66038.1"/>
    <property type="molecule type" value="Genomic_DNA"/>
</dbReference>
<dbReference type="PANTHER" id="PTHR33529">
    <property type="entry name" value="SLR0882 PROTEIN-RELATED"/>
    <property type="match status" value="1"/>
</dbReference>
<evidence type="ECO:0000256" key="1">
    <source>
        <dbReference type="ARBA" id="ARBA00004651"/>
    </source>
</evidence>
<protein>
    <submittedName>
        <fullName evidence="7">Permease YjgP/YjgQ family protein</fullName>
    </submittedName>
</protein>
<dbReference type="KEGG" id="cph:Cpha266_2026"/>
<gene>
    <name evidence="7" type="ordered locus">Cpha266_2026</name>
</gene>
<evidence type="ECO:0000256" key="4">
    <source>
        <dbReference type="ARBA" id="ARBA00022989"/>
    </source>
</evidence>
<evidence type="ECO:0000256" key="5">
    <source>
        <dbReference type="ARBA" id="ARBA00023136"/>
    </source>
</evidence>
<dbReference type="AlphaFoldDB" id="A1BI11"/>
<dbReference type="eggNOG" id="COG0795">
    <property type="taxonomic scope" value="Bacteria"/>
</dbReference>
<feature type="transmembrane region" description="Helical" evidence="6">
    <location>
        <begin position="53"/>
        <end position="78"/>
    </location>
</feature>
<sequence precursor="true">MKLLDRYIFRQFAVSFFFASAAFIALFILISMVENLDEFIDLGIGPGKITGYYLSSIPSTLMVTSPVAALLSAILVAGKLSAMSELSAIKSAGISLKQLLKPFVLGGTIICSINMLNSCWLGPAAAADKIAFERTSFNRTQNLQANSNMHILESGNRIVSIGELLINQSKGLHISIEQFNGTRLSTRMDAPEMIFDQNVHKWVLKETSSRSFTGNNEQYHLNPGNDTLGMAMSLKSLRKLNVQPDEMNILEHYRYTREKDKAGFSGLDRAKVKLHAKIALPFASLISILIGVPLSTIRKRGGKAAEFSITLFIGFLYLGLQKTIATIGYTGLLEPWIAAWLPNMLFLIVAGILYKTAE</sequence>
<comment type="subcellular location">
    <subcellularLocation>
        <location evidence="1">Cell membrane</location>
        <topology evidence="1">Multi-pass membrane protein</topology>
    </subcellularLocation>
</comment>
<dbReference type="Pfam" id="PF03739">
    <property type="entry name" value="LptF_LptG"/>
    <property type="match status" value="1"/>
</dbReference>
<evidence type="ECO:0000313" key="8">
    <source>
        <dbReference type="Proteomes" id="UP000008701"/>
    </source>
</evidence>
<evidence type="ECO:0000256" key="2">
    <source>
        <dbReference type="ARBA" id="ARBA00022475"/>
    </source>
</evidence>
<accession>A1BI11</accession>
<keyword evidence="2" id="KW-1003">Cell membrane</keyword>
<proteinExistence type="predicted"/>
<dbReference type="STRING" id="290317.Cpha266_2026"/>
<evidence type="ECO:0000313" key="7">
    <source>
        <dbReference type="EMBL" id="ABL66038.1"/>
    </source>
</evidence>
<dbReference type="HOGENOM" id="CLU_028799_3_2_10"/>
<reference evidence="7 8" key="1">
    <citation type="submission" date="2006-12" db="EMBL/GenBank/DDBJ databases">
        <title>Complete sequence of Chlorobium phaeobacteroides DSM 266.</title>
        <authorList>
            <consortium name="US DOE Joint Genome Institute"/>
            <person name="Copeland A."/>
            <person name="Lucas S."/>
            <person name="Lapidus A."/>
            <person name="Barry K."/>
            <person name="Detter J.C."/>
            <person name="Glavina del Rio T."/>
            <person name="Hammon N."/>
            <person name="Israni S."/>
            <person name="Pitluck S."/>
            <person name="Goltsman E."/>
            <person name="Schmutz J."/>
            <person name="Larimer F."/>
            <person name="Land M."/>
            <person name="Hauser L."/>
            <person name="Mikhailova N."/>
            <person name="Li T."/>
            <person name="Overmann J."/>
            <person name="Bryant D.A."/>
            <person name="Richardson P."/>
        </authorList>
    </citation>
    <scope>NUCLEOTIDE SEQUENCE [LARGE SCALE GENOMIC DNA]</scope>
    <source>
        <strain evidence="7 8">DSM 266</strain>
    </source>
</reference>